<dbReference type="GO" id="GO:0045893">
    <property type="term" value="P:positive regulation of DNA-templated transcription"/>
    <property type="evidence" value="ECO:0007669"/>
    <property type="project" value="TreeGrafter"/>
</dbReference>
<keyword evidence="3" id="KW-0949">S-adenosyl-L-methionine</keyword>
<keyword evidence="2" id="KW-0808">Transferase</keyword>
<dbReference type="PROSITE" id="PS50280">
    <property type="entry name" value="SET"/>
    <property type="match status" value="1"/>
</dbReference>
<dbReference type="Gene3D" id="2.170.270.10">
    <property type="entry name" value="SET domain"/>
    <property type="match status" value="1"/>
</dbReference>
<evidence type="ECO:0008006" key="10">
    <source>
        <dbReference type="Google" id="ProtNLM"/>
    </source>
</evidence>
<dbReference type="PROSITE" id="PS50868">
    <property type="entry name" value="POST_SET"/>
    <property type="match status" value="1"/>
</dbReference>
<evidence type="ECO:0000256" key="1">
    <source>
        <dbReference type="ARBA" id="ARBA00022603"/>
    </source>
</evidence>
<evidence type="ECO:0000313" key="8">
    <source>
        <dbReference type="EMBL" id="PJF19173.1"/>
    </source>
</evidence>
<keyword evidence="9" id="KW-1185">Reference proteome</keyword>
<dbReference type="SMART" id="SM00317">
    <property type="entry name" value="SET"/>
    <property type="match status" value="1"/>
</dbReference>
<dbReference type="PANTHER" id="PTHR45838">
    <property type="entry name" value="HISTONE-LYSINE-N-METHYLTRANSFERASE 2 KMT2 FAMILY MEMBER"/>
    <property type="match status" value="1"/>
</dbReference>
<evidence type="ECO:0000259" key="6">
    <source>
        <dbReference type="PROSITE" id="PS50280"/>
    </source>
</evidence>
<keyword evidence="1" id="KW-0489">Methyltransferase</keyword>
<reference evidence="8 9" key="1">
    <citation type="submission" date="2016-10" db="EMBL/GenBank/DDBJ databases">
        <title>The genome of Paramicrosporidium saccamoebae is the missing link in understanding Cryptomycota and Microsporidia evolution.</title>
        <authorList>
            <person name="Quandt C.A."/>
            <person name="Beaudet D."/>
            <person name="Corsaro D."/>
            <person name="Michel R."/>
            <person name="Corradi N."/>
            <person name="James T."/>
        </authorList>
    </citation>
    <scope>NUCLEOTIDE SEQUENCE [LARGE SCALE GENOMIC DNA]</scope>
    <source>
        <strain evidence="8 9">KSL3</strain>
    </source>
</reference>
<dbReference type="AlphaFoldDB" id="A0A2H9TN49"/>
<evidence type="ECO:0000256" key="4">
    <source>
        <dbReference type="ARBA" id="ARBA00023015"/>
    </source>
</evidence>
<evidence type="ECO:0000256" key="5">
    <source>
        <dbReference type="ARBA" id="ARBA00023163"/>
    </source>
</evidence>
<dbReference type="SUPFAM" id="SSF82199">
    <property type="entry name" value="SET domain"/>
    <property type="match status" value="1"/>
</dbReference>
<keyword evidence="5" id="KW-0804">Transcription</keyword>
<evidence type="ECO:0000313" key="9">
    <source>
        <dbReference type="Proteomes" id="UP000240830"/>
    </source>
</evidence>
<proteinExistence type="predicted"/>
<name>A0A2H9TN49_9FUNG</name>
<dbReference type="EMBL" id="MTSL01000075">
    <property type="protein sequence ID" value="PJF19173.1"/>
    <property type="molecule type" value="Genomic_DNA"/>
</dbReference>
<dbReference type="InterPro" id="IPR003616">
    <property type="entry name" value="Post-SET_dom"/>
</dbReference>
<feature type="domain" description="Post-SET" evidence="7">
    <location>
        <begin position="493"/>
        <end position="509"/>
    </location>
</feature>
<dbReference type="PROSITE" id="PS51257">
    <property type="entry name" value="PROKAR_LIPOPROTEIN"/>
    <property type="match status" value="1"/>
</dbReference>
<keyword evidence="4" id="KW-0805">Transcription regulation</keyword>
<dbReference type="Proteomes" id="UP000240830">
    <property type="component" value="Unassembled WGS sequence"/>
</dbReference>
<evidence type="ECO:0000256" key="3">
    <source>
        <dbReference type="ARBA" id="ARBA00022691"/>
    </source>
</evidence>
<dbReference type="GO" id="GO:0042800">
    <property type="term" value="F:histone H3K4 methyltransferase activity"/>
    <property type="evidence" value="ECO:0007669"/>
    <property type="project" value="TreeGrafter"/>
</dbReference>
<dbReference type="PANTHER" id="PTHR45838:SF4">
    <property type="entry name" value="HISTONE-LYSINE N-METHYLTRANSFERASE TRITHORAX"/>
    <property type="match status" value="1"/>
</dbReference>
<sequence>MLRGYSVIIVVNPTISPAHRTLQTPNILSAAGCLPDTTHGGIGSAQIAVPAPHAVLKVQRCLYVKTATSHAVPHVTLEWILIYASTTSASTVGNKGRGSVLDAIRKFRVAYVSSSSVPPAVNILHVHDAKCVSQMTITRKKWFPVKTAAIGPITPALDSPKRNAQLLVIQSHQKCFNRKGNVSMLQTPVMWYRHGSLSILIPMILNDREMHIVFVGWHPRKHRQRTRFLFRISFNNKWNIESVQGTLDGMSTTAKTISATYRMLARSNPVDFKRIFQIFNAFRERLKSFYQAPPAVHPIKEKPLPLQGPPLPPSSELPTKYDSIRLKEYVRKWKKPIVIELKRSLAEQQVFDKVAAVNNRNNLQLHPHRHLHVRRSHIAGFGLFTSQAITAGTKIFEYCGELIGQLVADRRELLYGLLPLRRHDCYLFRLSDDRIIDATLRANAARFINHSCAPNCESKVICSSRIVIVALRDISMGEELSYDYKLSSEGVEDVAPCYCGALECRKFMN</sequence>
<dbReference type="Pfam" id="PF00856">
    <property type="entry name" value="SET"/>
    <property type="match status" value="1"/>
</dbReference>
<dbReference type="STRING" id="1246581.A0A2H9TN49"/>
<protein>
    <recommendedName>
        <fullName evidence="10">SET domain-containing protein</fullName>
    </recommendedName>
</protein>
<gene>
    <name evidence="8" type="ORF">PSACC_01016</name>
</gene>
<dbReference type="InterPro" id="IPR046341">
    <property type="entry name" value="SET_dom_sf"/>
</dbReference>
<dbReference type="GO" id="GO:0032259">
    <property type="term" value="P:methylation"/>
    <property type="evidence" value="ECO:0007669"/>
    <property type="project" value="UniProtKB-KW"/>
</dbReference>
<feature type="domain" description="SET" evidence="6">
    <location>
        <begin position="369"/>
        <end position="485"/>
    </location>
</feature>
<evidence type="ECO:0000256" key="2">
    <source>
        <dbReference type="ARBA" id="ARBA00022679"/>
    </source>
</evidence>
<comment type="caution">
    <text evidence="8">The sequence shown here is derived from an EMBL/GenBank/DDBJ whole genome shotgun (WGS) entry which is preliminary data.</text>
</comment>
<dbReference type="GO" id="GO:0035097">
    <property type="term" value="C:histone methyltransferase complex"/>
    <property type="evidence" value="ECO:0007669"/>
    <property type="project" value="TreeGrafter"/>
</dbReference>
<accession>A0A2H9TN49</accession>
<dbReference type="InterPro" id="IPR001214">
    <property type="entry name" value="SET_dom"/>
</dbReference>
<dbReference type="OrthoDB" id="308383at2759"/>
<organism evidence="8 9">
    <name type="scientific">Paramicrosporidium saccamoebae</name>
    <dbReference type="NCBI Taxonomy" id="1246581"/>
    <lineage>
        <taxon>Eukaryota</taxon>
        <taxon>Fungi</taxon>
        <taxon>Fungi incertae sedis</taxon>
        <taxon>Cryptomycota</taxon>
        <taxon>Cryptomycota incertae sedis</taxon>
        <taxon>Paramicrosporidium</taxon>
    </lineage>
</organism>
<evidence type="ECO:0000259" key="7">
    <source>
        <dbReference type="PROSITE" id="PS50868"/>
    </source>
</evidence>